<dbReference type="OrthoDB" id="6513042at2759"/>
<dbReference type="Proteomes" id="UP000663829">
    <property type="component" value="Unassembled WGS sequence"/>
</dbReference>
<keyword evidence="4" id="KW-1185">Reference proteome</keyword>
<evidence type="ECO:0000313" key="3">
    <source>
        <dbReference type="EMBL" id="CAF3882940.1"/>
    </source>
</evidence>
<dbReference type="PANTHER" id="PTHR10887:SF495">
    <property type="entry name" value="HELICASE SENATAXIN ISOFORM X1-RELATED"/>
    <property type="match status" value="1"/>
</dbReference>
<comment type="caution">
    <text evidence="2">The sequence shown here is derived from an EMBL/GenBank/DDBJ whole genome shotgun (WGS) entry which is preliminary data.</text>
</comment>
<dbReference type="GO" id="GO:0006369">
    <property type="term" value="P:termination of RNA polymerase II transcription"/>
    <property type="evidence" value="ECO:0007669"/>
    <property type="project" value="TreeGrafter"/>
</dbReference>
<dbReference type="GO" id="GO:0004386">
    <property type="term" value="F:helicase activity"/>
    <property type="evidence" value="ECO:0007669"/>
    <property type="project" value="InterPro"/>
</dbReference>
<gene>
    <name evidence="2" type="ORF">GPM918_LOCUS19606</name>
    <name evidence="3" type="ORF">SRO942_LOCUS19605</name>
</gene>
<dbReference type="EMBL" id="CAJNOQ010005992">
    <property type="protein sequence ID" value="CAF1119225.1"/>
    <property type="molecule type" value="Genomic_DNA"/>
</dbReference>
<dbReference type="InterPro" id="IPR041677">
    <property type="entry name" value="DNA2/NAM7_AAA_11"/>
</dbReference>
<evidence type="ECO:0000259" key="1">
    <source>
        <dbReference type="Pfam" id="PF13086"/>
    </source>
</evidence>
<dbReference type="GO" id="GO:0001147">
    <property type="term" value="F:transcription termination site sequence-specific DNA binding"/>
    <property type="evidence" value="ECO:0007669"/>
    <property type="project" value="TreeGrafter"/>
</dbReference>
<dbReference type="AlphaFoldDB" id="A0A814QFL9"/>
<dbReference type="Gene3D" id="3.40.50.300">
    <property type="entry name" value="P-loop containing nucleotide triphosphate hydrolases"/>
    <property type="match status" value="1"/>
</dbReference>
<dbReference type="Pfam" id="PF13086">
    <property type="entry name" value="AAA_11"/>
    <property type="match status" value="1"/>
</dbReference>
<name>A0A814QFL9_9BILA</name>
<reference evidence="2" key="1">
    <citation type="submission" date="2021-02" db="EMBL/GenBank/DDBJ databases">
        <authorList>
            <person name="Nowell W R."/>
        </authorList>
    </citation>
    <scope>NUCLEOTIDE SEQUENCE</scope>
</reference>
<dbReference type="InterPro" id="IPR045055">
    <property type="entry name" value="DNA2/NAM7-like"/>
</dbReference>
<organism evidence="2 4">
    <name type="scientific">Didymodactylos carnosus</name>
    <dbReference type="NCBI Taxonomy" id="1234261"/>
    <lineage>
        <taxon>Eukaryota</taxon>
        <taxon>Metazoa</taxon>
        <taxon>Spiralia</taxon>
        <taxon>Gnathifera</taxon>
        <taxon>Rotifera</taxon>
        <taxon>Eurotatoria</taxon>
        <taxon>Bdelloidea</taxon>
        <taxon>Philodinida</taxon>
        <taxon>Philodinidae</taxon>
        <taxon>Didymodactylos</taxon>
    </lineage>
</organism>
<proteinExistence type="predicted"/>
<sequence length="192" mass="22168">MIDGTWTIVQSKKKEDKPTVRETRLQIEIYISGECYNVFLKDHNVNKFMNIKRLTSLTPIKRHITAITNLSEWLQYKSLLAPTLNDPYYQVAEQSDGTIEDHSFSHEQTKAIKIAVNMFDDIQERFFLIDGPTSISKSKTVAHVVGHLLKKLDGDKEILICAPSNTAYYELMKKILDYFNQINQTIQGKIQK</sequence>
<dbReference type="Proteomes" id="UP000681722">
    <property type="component" value="Unassembled WGS sequence"/>
</dbReference>
<dbReference type="InterPro" id="IPR027417">
    <property type="entry name" value="P-loop_NTPase"/>
</dbReference>
<dbReference type="SUPFAM" id="SSF52540">
    <property type="entry name" value="P-loop containing nucleoside triphosphate hydrolases"/>
    <property type="match status" value="1"/>
</dbReference>
<dbReference type="GO" id="GO:0016604">
    <property type="term" value="C:nuclear body"/>
    <property type="evidence" value="ECO:0007669"/>
    <property type="project" value="TreeGrafter"/>
</dbReference>
<accession>A0A814QFL9</accession>
<evidence type="ECO:0000313" key="2">
    <source>
        <dbReference type="EMBL" id="CAF1119225.1"/>
    </source>
</evidence>
<protein>
    <recommendedName>
        <fullName evidence="1">DNA2/NAM7 helicase helicase domain-containing protein</fullName>
    </recommendedName>
</protein>
<feature type="domain" description="DNA2/NAM7 helicase helicase" evidence="1">
    <location>
        <begin position="105"/>
        <end position="181"/>
    </location>
</feature>
<evidence type="ECO:0000313" key="4">
    <source>
        <dbReference type="Proteomes" id="UP000663829"/>
    </source>
</evidence>
<dbReference type="EMBL" id="CAJOBC010005993">
    <property type="protein sequence ID" value="CAF3882940.1"/>
    <property type="molecule type" value="Genomic_DNA"/>
</dbReference>
<dbReference type="PANTHER" id="PTHR10887">
    <property type="entry name" value="DNA2/NAM7 HELICASE FAMILY"/>
    <property type="match status" value="1"/>
</dbReference>